<dbReference type="STRING" id="1448316.A0A395H2Q4"/>
<organism evidence="2 3">
    <name type="scientific">Aspergillus ibericus CBS 121593</name>
    <dbReference type="NCBI Taxonomy" id="1448316"/>
    <lineage>
        <taxon>Eukaryota</taxon>
        <taxon>Fungi</taxon>
        <taxon>Dikarya</taxon>
        <taxon>Ascomycota</taxon>
        <taxon>Pezizomycotina</taxon>
        <taxon>Eurotiomycetes</taxon>
        <taxon>Eurotiomycetidae</taxon>
        <taxon>Eurotiales</taxon>
        <taxon>Aspergillaceae</taxon>
        <taxon>Aspergillus</taxon>
        <taxon>Aspergillus subgen. Circumdati</taxon>
    </lineage>
</organism>
<dbReference type="RefSeq" id="XP_025575822.1">
    <property type="nucleotide sequence ID" value="XM_025715696.1"/>
</dbReference>
<reference evidence="2 3" key="1">
    <citation type="submission" date="2018-02" db="EMBL/GenBank/DDBJ databases">
        <title>The genomes of Aspergillus section Nigri reveals drivers in fungal speciation.</title>
        <authorList>
            <consortium name="DOE Joint Genome Institute"/>
            <person name="Vesth T.C."/>
            <person name="Nybo J."/>
            <person name="Theobald S."/>
            <person name="Brandl J."/>
            <person name="Frisvad J.C."/>
            <person name="Nielsen K.F."/>
            <person name="Lyhne E.K."/>
            <person name="Kogle M.E."/>
            <person name="Kuo A."/>
            <person name="Riley R."/>
            <person name="Clum A."/>
            <person name="Nolan M."/>
            <person name="Lipzen A."/>
            <person name="Salamov A."/>
            <person name="Henrissat B."/>
            <person name="Wiebenga A."/>
            <person name="De vries R.P."/>
            <person name="Grigoriev I.V."/>
            <person name="Mortensen U.H."/>
            <person name="Andersen M.R."/>
            <person name="Baker S.E."/>
        </authorList>
    </citation>
    <scope>NUCLEOTIDE SEQUENCE [LARGE SCALE GENOMIC DNA]</scope>
    <source>
        <strain evidence="2 3">CBS 121593</strain>
    </source>
</reference>
<evidence type="ECO:0000256" key="1">
    <source>
        <dbReference type="SAM" id="MobiDB-lite"/>
    </source>
</evidence>
<protein>
    <submittedName>
        <fullName evidence="2">Uncharacterized protein</fullName>
    </submittedName>
</protein>
<proteinExistence type="predicted"/>
<dbReference type="InterPro" id="IPR046591">
    <property type="entry name" value="DUF6649"/>
</dbReference>
<evidence type="ECO:0000313" key="3">
    <source>
        <dbReference type="Proteomes" id="UP000249402"/>
    </source>
</evidence>
<dbReference type="AlphaFoldDB" id="A0A395H2Q4"/>
<dbReference type="Proteomes" id="UP000249402">
    <property type="component" value="Unassembled WGS sequence"/>
</dbReference>
<dbReference type="GeneID" id="37220561"/>
<sequence length="194" mass="21339">MAHVGEEVNHGKKRPAESDPEGDQPLAKRFGRLHISHSAAAGHVTNAKEKPPASSSTDSMLLDDTKHTVYIHDLDRELEETEPNADTFTFLHRYADQLTAIPRLLVTRAKTPCNELVLYTEPTSLSITKEGDNVRKALIATRDRARRGQQGCDDVFSVENYDSSVIITGTTSSNDSIKGPIDGYSEAMEVDVDC</sequence>
<feature type="region of interest" description="Disordered" evidence="1">
    <location>
        <begin position="1"/>
        <end position="61"/>
    </location>
</feature>
<accession>A0A395H2Q4</accession>
<name>A0A395H2Q4_9EURO</name>
<evidence type="ECO:0000313" key="2">
    <source>
        <dbReference type="EMBL" id="RAL01495.1"/>
    </source>
</evidence>
<dbReference type="Pfam" id="PF20354">
    <property type="entry name" value="DUF6649"/>
    <property type="match status" value="1"/>
</dbReference>
<dbReference type="EMBL" id="KZ824435">
    <property type="protein sequence ID" value="RAL01495.1"/>
    <property type="molecule type" value="Genomic_DNA"/>
</dbReference>
<feature type="compositionally biased region" description="Basic and acidic residues" evidence="1">
    <location>
        <begin position="1"/>
        <end position="17"/>
    </location>
</feature>
<keyword evidence="3" id="KW-1185">Reference proteome</keyword>
<dbReference type="OrthoDB" id="5345504at2759"/>
<dbReference type="VEuPathDB" id="FungiDB:BO80DRAFT_354334"/>
<gene>
    <name evidence="2" type="ORF">BO80DRAFT_354334</name>
</gene>